<organism evidence="3">
    <name type="scientific">Glycine max</name>
    <name type="common">Soybean</name>
    <name type="synonym">Glycine hispida</name>
    <dbReference type="NCBI Taxonomy" id="3847"/>
    <lineage>
        <taxon>Eukaryota</taxon>
        <taxon>Viridiplantae</taxon>
        <taxon>Streptophyta</taxon>
        <taxon>Embryophyta</taxon>
        <taxon>Tracheophyta</taxon>
        <taxon>Spermatophyta</taxon>
        <taxon>Magnoliopsida</taxon>
        <taxon>eudicotyledons</taxon>
        <taxon>Gunneridae</taxon>
        <taxon>Pentapetalae</taxon>
        <taxon>rosids</taxon>
        <taxon>fabids</taxon>
        <taxon>Fabales</taxon>
        <taxon>Fabaceae</taxon>
        <taxon>Papilionoideae</taxon>
        <taxon>50 kb inversion clade</taxon>
        <taxon>NPAAA clade</taxon>
        <taxon>indigoferoid/millettioid clade</taxon>
        <taxon>Phaseoleae</taxon>
        <taxon>Glycine</taxon>
        <taxon>Glycine subgen. Soja</taxon>
    </lineage>
</organism>
<gene>
    <name evidence="3" type="ORF">GLYMA_08G269200</name>
</gene>
<proteinExistence type="predicted"/>
<feature type="domain" description="Glutamine amidotransferase type-2" evidence="2">
    <location>
        <begin position="8"/>
        <end position="37"/>
    </location>
</feature>
<reference evidence="3" key="3">
    <citation type="submission" date="2018-07" db="EMBL/GenBank/DDBJ databases">
        <title>WGS assembly of Glycine max.</title>
        <authorList>
            <person name="Schmutz J."/>
            <person name="Cannon S."/>
            <person name="Schlueter J."/>
            <person name="Ma J."/>
            <person name="Mitros T."/>
            <person name="Nelson W."/>
            <person name="Hyten D."/>
            <person name="Song Q."/>
            <person name="Thelen J."/>
            <person name="Cheng J."/>
            <person name="Xu D."/>
            <person name="Hellsten U."/>
            <person name="May G."/>
            <person name="Yu Y."/>
            <person name="Sakurai T."/>
            <person name="Umezawa T."/>
            <person name="Bhattacharyya M."/>
            <person name="Sandhu D."/>
            <person name="Valliyodan B."/>
            <person name="Lindquist E."/>
            <person name="Peto M."/>
            <person name="Grant D."/>
            <person name="Shu S."/>
            <person name="Goodstein D."/>
            <person name="Barry K."/>
            <person name="Futrell-Griggs M."/>
            <person name="Abernathy B."/>
            <person name="Du J."/>
            <person name="Tian Z."/>
            <person name="Zhu L."/>
            <person name="Gill N."/>
            <person name="Joshi T."/>
            <person name="Libault M."/>
            <person name="Sethuraman A."/>
            <person name="Zhang X."/>
            <person name="Shinozaki K."/>
            <person name="Nguyen H."/>
            <person name="Wing R."/>
            <person name="Cregan P."/>
            <person name="Specht J."/>
            <person name="Grimwood J."/>
            <person name="Rokhsar D."/>
            <person name="Stacey G."/>
            <person name="Shoemaker R."/>
            <person name="Jackson S."/>
        </authorList>
    </citation>
    <scope>NUCLEOTIDE SEQUENCE</scope>
    <source>
        <tissue evidence="3">Callus</tissue>
    </source>
</reference>
<evidence type="ECO:0000259" key="2">
    <source>
        <dbReference type="Pfam" id="PF00310"/>
    </source>
</evidence>
<sequence>MISLFFIHIGACGCGCEANTGDGAGIMVALPHQFYEWPSDLEDVYPRWTANSHYTLVPILEGQQLDDSR</sequence>
<keyword evidence="1" id="KW-0732">Signal</keyword>
<evidence type="ECO:0000313" key="5">
    <source>
        <dbReference type="Proteomes" id="UP000008827"/>
    </source>
</evidence>
<dbReference type="Gramene" id="KRH45403">
    <property type="protein sequence ID" value="KRH45403"/>
    <property type="gene ID" value="GLYMA_08G269200"/>
</dbReference>
<accession>A0A0R0IZU4</accession>
<dbReference type="InterPro" id="IPR017932">
    <property type="entry name" value="GATase_2_dom"/>
</dbReference>
<evidence type="ECO:0000313" key="4">
    <source>
        <dbReference type="EnsemblPlants" id="KRH45403"/>
    </source>
</evidence>
<evidence type="ECO:0000313" key="3">
    <source>
        <dbReference type="EMBL" id="KRH45403.1"/>
    </source>
</evidence>
<reference evidence="3 4" key="1">
    <citation type="journal article" date="2010" name="Nature">
        <title>Genome sequence of the palaeopolyploid soybean.</title>
        <authorList>
            <person name="Schmutz J."/>
            <person name="Cannon S.B."/>
            <person name="Schlueter J."/>
            <person name="Ma J."/>
            <person name="Mitros T."/>
            <person name="Nelson W."/>
            <person name="Hyten D.L."/>
            <person name="Song Q."/>
            <person name="Thelen J.J."/>
            <person name="Cheng J."/>
            <person name="Xu D."/>
            <person name="Hellsten U."/>
            <person name="May G.D."/>
            <person name="Yu Y."/>
            <person name="Sakurai T."/>
            <person name="Umezawa T."/>
            <person name="Bhattacharyya M.K."/>
            <person name="Sandhu D."/>
            <person name="Valliyodan B."/>
            <person name="Lindquist E."/>
            <person name="Peto M."/>
            <person name="Grant D."/>
            <person name="Shu S."/>
            <person name="Goodstein D."/>
            <person name="Barry K."/>
            <person name="Futrell-Griggs M."/>
            <person name="Abernathy B."/>
            <person name="Du J."/>
            <person name="Tian Z."/>
            <person name="Zhu L."/>
            <person name="Gill N."/>
            <person name="Joshi T."/>
            <person name="Libault M."/>
            <person name="Sethuraman A."/>
            <person name="Zhang X.-C."/>
            <person name="Shinozaki K."/>
            <person name="Nguyen H.T."/>
            <person name="Wing R.A."/>
            <person name="Cregan P."/>
            <person name="Specht J."/>
            <person name="Grimwood J."/>
            <person name="Rokhsar D."/>
            <person name="Stacey G."/>
            <person name="Shoemaker R.C."/>
            <person name="Jackson S.A."/>
        </authorList>
    </citation>
    <scope>NUCLEOTIDE SEQUENCE [LARGE SCALE GENOMIC DNA]</scope>
    <source>
        <strain evidence="4">cv. Williams 82</strain>
        <tissue evidence="3">Callus</tissue>
    </source>
</reference>
<dbReference type="Pfam" id="PF00310">
    <property type="entry name" value="GATase_2"/>
    <property type="match status" value="1"/>
</dbReference>
<evidence type="ECO:0000256" key="1">
    <source>
        <dbReference type="SAM" id="SignalP"/>
    </source>
</evidence>
<dbReference type="InParanoid" id="A0A0R0IZU4"/>
<feature type="chain" id="PRO_5014521893" description="Glutamine amidotransferase type-2 domain-containing protein" evidence="1">
    <location>
        <begin position="19"/>
        <end position="69"/>
    </location>
</feature>
<dbReference type="EMBL" id="CM000841">
    <property type="protein sequence ID" value="KRH45403.1"/>
    <property type="molecule type" value="Genomic_DNA"/>
</dbReference>
<name>A0A0R0IZU4_SOYBN</name>
<feature type="signal peptide" evidence="1">
    <location>
        <begin position="1"/>
        <end position="18"/>
    </location>
</feature>
<dbReference type="STRING" id="3847.A0A0R0IZU4"/>
<reference evidence="4" key="2">
    <citation type="submission" date="2018-02" db="UniProtKB">
        <authorList>
            <consortium name="EnsemblPlants"/>
        </authorList>
    </citation>
    <scope>IDENTIFICATION</scope>
    <source>
        <strain evidence="4">Williams 82</strain>
    </source>
</reference>
<dbReference type="InterPro" id="IPR029055">
    <property type="entry name" value="Ntn_hydrolases_N"/>
</dbReference>
<dbReference type="OrthoDB" id="1715080at2759"/>
<dbReference type="EnsemblPlants" id="KRH45403">
    <property type="protein sequence ID" value="KRH45403"/>
    <property type="gene ID" value="GLYMA_08G269200"/>
</dbReference>
<protein>
    <recommendedName>
        <fullName evidence="2">Glutamine amidotransferase type-2 domain-containing protein</fullName>
    </recommendedName>
</protein>
<keyword evidence="5" id="KW-1185">Reference proteome</keyword>
<dbReference type="SUPFAM" id="SSF56235">
    <property type="entry name" value="N-terminal nucleophile aminohydrolases (Ntn hydrolases)"/>
    <property type="match status" value="1"/>
</dbReference>
<dbReference type="Gene3D" id="3.60.20.10">
    <property type="entry name" value="Glutamine Phosphoribosylpyrophosphate, subunit 1, domain 1"/>
    <property type="match status" value="1"/>
</dbReference>
<dbReference type="Proteomes" id="UP000008827">
    <property type="component" value="Chromosome 8"/>
</dbReference>
<dbReference type="AlphaFoldDB" id="A0A0R0IZU4"/>